<keyword evidence="2" id="KW-1185">Reference proteome</keyword>
<dbReference type="AlphaFoldDB" id="A0AAN7GJ52"/>
<gene>
    <name evidence="1" type="ORF">SAY87_011348</name>
</gene>
<proteinExistence type="predicted"/>
<dbReference type="EMBL" id="JAXIOK010000022">
    <property type="protein sequence ID" value="KAK4745036.1"/>
    <property type="molecule type" value="Genomic_DNA"/>
</dbReference>
<organism evidence="1 2">
    <name type="scientific">Trapa incisa</name>
    <dbReference type="NCBI Taxonomy" id="236973"/>
    <lineage>
        <taxon>Eukaryota</taxon>
        <taxon>Viridiplantae</taxon>
        <taxon>Streptophyta</taxon>
        <taxon>Embryophyta</taxon>
        <taxon>Tracheophyta</taxon>
        <taxon>Spermatophyta</taxon>
        <taxon>Magnoliopsida</taxon>
        <taxon>eudicotyledons</taxon>
        <taxon>Gunneridae</taxon>
        <taxon>Pentapetalae</taxon>
        <taxon>rosids</taxon>
        <taxon>malvids</taxon>
        <taxon>Myrtales</taxon>
        <taxon>Lythraceae</taxon>
        <taxon>Trapa</taxon>
    </lineage>
</organism>
<evidence type="ECO:0000313" key="2">
    <source>
        <dbReference type="Proteomes" id="UP001345219"/>
    </source>
</evidence>
<dbReference type="Proteomes" id="UP001345219">
    <property type="component" value="Chromosome 9"/>
</dbReference>
<reference evidence="1 2" key="1">
    <citation type="journal article" date="2023" name="Hortic Res">
        <title>Pangenome of water caltrop reveals structural variations and asymmetric subgenome divergence after allopolyploidization.</title>
        <authorList>
            <person name="Zhang X."/>
            <person name="Chen Y."/>
            <person name="Wang L."/>
            <person name="Yuan Y."/>
            <person name="Fang M."/>
            <person name="Shi L."/>
            <person name="Lu R."/>
            <person name="Comes H.P."/>
            <person name="Ma Y."/>
            <person name="Chen Y."/>
            <person name="Huang G."/>
            <person name="Zhou Y."/>
            <person name="Zheng Z."/>
            <person name="Qiu Y."/>
        </authorList>
    </citation>
    <scope>NUCLEOTIDE SEQUENCE [LARGE SCALE GENOMIC DNA]</scope>
    <source>
        <tissue evidence="1">Roots</tissue>
    </source>
</reference>
<name>A0AAN7GJ52_9MYRT</name>
<evidence type="ECO:0000313" key="1">
    <source>
        <dbReference type="EMBL" id="KAK4745036.1"/>
    </source>
</evidence>
<protein>
    <submittedName>
        <fullName evidence="1">Uncharacterized protein</fullName>
    </submittedName>
</protein>
<sequence length="68" mass="7493">MAVSVAPMQSPSSKGSGLSKLLLAKVVYKSRCDNLNEIVERTSGDKPESFVYSAQETDGKKFKDDYFL</sequence>
<comment type="caution">
    <text evidence="1">The sequence shown here is derived from an EMBL/GenBank/DDBJ whole genome shotgun (WGS) entry which is preliminary data.</text>
</comment>
<accession>A0AAN7GJ52</accession>